<evidence type="ECO:0000256" key="5">
    <source>
        <dbReference type="ARBA" id="ARBA00023157"/>
    </source>
</evidence>
<feature type="domain" description="Thioredoxin" evidence="8">
    <location>
        <begin position="18"/>
        <end position="145"/>
    </location>
</feature>
<keyword evidence="6" id="KW-0676">Redox-active center</keyword>
<dbReference type="GO" id="GO:0015035">
    <property type="term" value="F:protein-disulfide reductase activity"/>
    <property type="evidence" value="ECO:0007669"/>
    <property type="project" value="UniProtKB-UniRule"/>
</dbReference>
<geneLocation type="plasmid" evidence="10">
    <name>pHLK1</name>
</geneLocation>
<dbReference type="KEGG" id="pzu:PHZ_p0034"/>
<keyword evidence="2" id="KW-0813">Transport</keyword>
<dbReference type="SUPFAM" id="SSF52833">
    <property type="entry name" value="Thioredoxin-like"/>
    <property type="match status" value="1"/>
</dbReference>
<keyword evidence="10" id="KW-1185">Reference proteome</keyword>
<dbReference type="eggNOG" id="COG3118">
    <property type="taxonomic scope" value="Bacteria"/>
</dbReference>
<dbReference type="Proteomes" id="UP000001868">
    <property type="component" value="Plasmid pHLK1"/>
</dbReference>
<dbReference type="RefSeq" id="WP_012520277.1">
    <property type="nucleotide sequence ID" value="NC_011143.1"/>
</dbReference>
<dbReference type="InterPro" id="IPR005746">
    <property type="entry name" value="Thioredoxin"/>
</dbReference>
<dbReference type="OrthoDB" id="9790390at2"/>
<dbReference type="GO" id="GO:0005829">
    <property type="term" value="C:cytosol"/>
    <property type="evidence" value="ECO:0007669"/>
    <property type="project" value="TreeGrafter"/>
</dbReference>
<keyword evidence="4" id="KW-0249">Electron transport</keyword>
<organism evidence="9 10">
    <name type="scientific">Phenylobacterium zucineum (strain HLK1)</name>
    <dbReference type="NCBI Taxonomy" id="450851"/>
    <lineage>
        <taxon>Bacteria</taxon>
        <taxon>Pseudomonadati</taxon>
        <taxon>Pseudomonadota</taxon>
        <taxon>Alphaproteobacteria</taxon>
        <taxon>Caulobacterales</taxon>
        <taxon>Caulobacteraceae</taxon>
        <taxon>Phenylobacterium</taxon>
    </lineage>
</organism>
<dbReference type="Pfam" id="PF21352">
    <property type="entry name" value="Zn_ribbon_Thio2"/>
    <property type="match status" value="1"/>
</dbReference>
<dbReference type="FunFam" id="3.40.30.10:FF:000001">
    <property type="entry name" value="Thioredoxin"/>
    <property type="match status" value="1"/>
</dbReference>
<evidence type="ECO:0000256" key="4">
    <source>
        <dbReference type="ARBA" id="ARBA00022982"/>
    </source>
</evidence>
<dbReference type="PANTHER" id="PTHR45663:SF11">
    <property type="entry name" value="GEO12009P1"/>
    <property type="match status" value="1"/>
</dbReference>
<dbReference type="NCBIfam" id="TIGR01068">
    <property type="entry name" value="thioredoxin"/>
    <property type="match status" value="1"/>
</dbReference>
<keyword evidence="3" id="KW-0479">Metal-binding</keyword>
<dbReference type="InterPro" id="IPR013766">
    <property type="entry name" value="Thioredoxin_domain"/>
</dbReference>
<proteinExistence type="inferred from homology"/>
<dbReference type="PRINTS" id="PR00421">
    <property type="entry name" value="THIOREDOXIN"/>
</dbReference>
<name>B4RI02_PHEZH</name>
<dbReference type="PROSITE" id="PS51352">
    <property type="entry name" value="THIOREDOXIN_2"/>
    <property type="match status" value="1"/>
</dbReference>
<keyword evidence="5" id="KW-1015">Disulfide bond</keyword>
<dbReference type="GO" id="GO:0045454">
    <property type="term" value="P:cell redox homeostasis"/>
    <property type="evidence" value="ECO:0007669"/>
    <property type="project" value="TreeGrafter"/>
</dbReference>
<reference evidence="9 10" key="1">
    <citation type="journal article" date="2008" name="BMC Genomics">
        <title>Complete genome of Phenylobacterium zucineum - a novel facultative intracellular bacterium isolated from human erythroleukemia cell line K562.</title>
        <authorList>
            <person name="Luo Y."/>
            <person name="Xu X."/>
            <person name="Ding Z."/>
            <person name="Liu Z."/>
            <person name="Zhang B."/>
            <person name="Yan Z."/>
            <person name="Sun J."/>
            <person name="Hu S."/>
            <person name="Hu X."/>
        </authorList>
    </citation>
    <scope>NUCLEOTIDE SEQUENCE [LARGE SCALE GENOMIC DNA]</scope>
    <source>
        <strain evidence="10">HLK1</strain>
        <plasmid evidence="10">HLK1</plasmid>
        <plasmid evidence="10">Plasmid pHLK1</plasmid>
    </source>
</reference>
<sequence>MAERRRVVCPNCDSTNSVPADRPADAAKCGRCHAKLFPHAPIELSGDRARKHLQNSDVPVIVDFWAPWCGPCRAMAPIFERAAQALEPRARFVKINVDENPDLAAQYGVQGIPALFAFQKGQVAARQSGVADLGVLRGWVERLAA</sequence>
<evidence type="ECO:0000313" key="10">
    <source>
        <dbReference type="Proteomes" id="UP000001868"/>
    </source>
</evidence>
<evidence type="ECO:0000256" key="1">
    <source>
        <dbReference type="ARBA" id="ARBA00008987"/>
    </source>
</evidence>
<dbReference type="InterPro" id="IPR036249">
    <property type="entry name" value="Thioredoxin-like_sf"/>
</dbReference>
<gene>
    <name evidence="9" type="ordered locus">PHZ_p0034</name>
</gene>
<keyword evidence="9" id="KW-0614">Plasmid</keyword>
<evidence type="ECO:0000256" key="7">
    <source>
        <dbReference type="NCBIfam" id="TIGR01068"/>
    </source>
</evidence>
<accession>B4RI02</accession>
<dbReference type="AlphaFoldDB" id="B4RI02"/>
<evidence type="ECO:0000259" key="8">
    <source>
        <dbReference type="PROSITE" id="PS51352"/>
    </source>
</evidence>
<dbReference type="Pfam" id="PF00085">
    <property type="entry name" value="Thioredoxin"/>
    <property type="match status" value="1"/>
</dbReference>
<evidence type="ECO:0000256" key="3">
    <source>
        <dbReference type="ARBA" id="ARBA00022723"/>
    </source>
</evidence>
<protein>
    <recommendedName>
        <fullName evidence="7">Thioredoxin</fullName>
    </recommendedName>
</protein>
<dbReference type="PROSITE" id="PS00194">
    <property type="entry name" value="THIOREDOXIN_1"/>
    <property type="match status" value="1"/>
</dbReference>
<dbReference type="GO" id="GO:0046872">
    <property type="term" value="F:metal ion binding"/>
    <property type="evidence" value="ECO:0007669"/>
    <property type="project" value="UniProtKB-KW"/>
</dbReference>
<dbReference type="Gene3D" id="2.30.30.380">
    <property type="entry name" value="Zn-finger domain of Sec23/24"/>
    <property type="match status" value="1"/>
</dbReference>
<dbReference type="InterPro" id="IPR017937">
    <property type="entry name" value="Thioredoxin_CS"/>
</dbReference>
<evidence type="ECO:0000313" key="9">
    <source>
        <dbReference type="EMBL" id="ACG79977.1"/>
    </source>
</evidence>
<evidence type="ECO:0000256" key="6">
    <source>
        <dbReference type="ARBA" id="ARBA00023284"/>
    </source>
</evidence>
<dbReference type="CDD" id="cd02947">
    <property type="entry name" value="TRX_family"/>
    <property type="match status" value="1"/>
</dbReference>
<dbReference type="PANTHER" id="PTHR45663">
    <property type="entry name" value="GEO12009P1"/>
    <property type="match status" value="1"/>
</dbReference>
<dbReference type="Gene3D" id="3.40.30.10">
    <property type="entry name" value="Glutaredoxin"/>
    <property type="match status" value="1"/>
</dbReference>
<dbReference type="EMBL" id="CP000748">
    <property type="protein sequence ID" value="ACG79977.1"/>
    <property type="molecule type" value="Genomic_DNA"/>
</dbReference>
<comment type="similarity">
    <text evidence="1">Belongs to the thioredoxin family.</text>
</comment>
<dbReference type="HOGENOM" id="CLU_090389_10_0_5"/>
<dbReference type="InterPro" id="IPR049299">
    <property type="entry name" value="Thio2_N"/>
</dbReference>
<dbReference type="NCBIfam" id="NF008229">
    <property type="entry name" value="PRK10996.1"/>
    <property type="match status" value="1"/>
</dbReference>
<evidence type="ECO:0000256" key="2">
    <source>
        <dbReference type="ARBA" id="ARBA00022448"/>
    </source>
</evidence>